<dbReference type="EMBL" id="JACRSZ010000006">
    <property type="protein sequence ID" value="MBC8572815.1"/>
    <property type="molecule type" value="Genomic_DNA"/>
</dbReference>
<keyword evidence="1" id="KW-0732">Signal</keyword>
<feature type="signal peptide" evidence="1">
    <location>
        <begin position="1"/>
        <end position="22"/>
    </location>
</feature>
<comment type="caution">
    <text evidence="2">The sequence shown here is derived from an EMBL/GenBank/DDBJ whole genome shotgun (WGS) entry which is preliminary data.</text>
</comment>
<evidence type="ECO:0000256" key="1">
    <source>
        <dbReference type="SAM" id="SignalP"/>
    </source>
</evidence>
<evidence type="ECO:0000313" key="2">
    <source>
        <dbReference type="EMBL" id="MBC8572815.1"/>
    </source>
</evidence>
<feature type="chain" id="PRO_5047405795" evidence="1">
    <location>
        <begin position="23"/>
        <end position="284"/>
    </location>
</feature>
<dbReference type="Proteomes" id="UP000657421">
    <property type="component" value="Unassembled WGS sequence"/>
</dbReference>
<proteinExistence type="predicted"/>
<gene>
    <name evidence="2" type="ORF">H8716_06945</name>
</gene>
<name>A0ABR7N9K3_9FIRM</name>
<organism evidence="2 3">
    <name type="scientific">Jingyaoa shaoxingensis</name>
    <dbReference type="NCBI Taxonomy" id="2763671"/>
    <lineage>
        <taxon>Bacteria</taxon>
        <taxon>Bacillati</taxon>
        <taxon>Bacillota</taxon>
        <taxon>Clostridia</taxon>
        <taxon>Lachnospirales</taxon>
        <taxon>Lachnospiraceae</taxon>
        <taxon>Jingyaoa</taxon>
    </lineage>
</organism>
<reference evidence="2 3" key="1">
    <citation type="submission" date="2020-08" db="EMBL/GenBank/DDBJ databases">
        <title>Genome public.</title>
        <authorList>
            <person name="Liu C."/>
            <person name="Sun Q."/>
        </authorList>
    </citation>
    <scope>NUCLEOTIDE SEQUENCE [LARGE SCALE GENOMIC DNA]</scope>
    <source>
        <strain evidence="2 3">NSJ-46</strain>
    </source>
</reference>
<protein>
    <submittedName>
        <fullName evidence="2">Uncharacterized protein</fullName>
    </submittedName>
</protein>
<dbReference type="RefSeq" id="WP_249307844.1">
    <property type="nucleotide sequence ID" value="NZ_JACRSZ010000006.1"/>
</dbReference>
<sequence>MKHMFRTWFLSVTSIAALLALAATYAWFTSNRAVSTSVATARSGEETLELQISSRGGSGFQSMDTAAIQQVNQTSATYLMPVSTADLVNFVYVPMTVNGNASTFEEVKEEKYYYHGRVYLRAQGTGWPQGTRMNLYLDQTDGFLGRNTDGKMLSAARLGLMFDGDASTAAILRLTEEELGSKQVYNTVINGKTLGKNQVLSSKNHTVQAVTDPSVSVADYTVSFGSEDIQIPEKALLSMELNKVYTVDVYFYLEGCDPDCSDAIDFQQADLHLAFYGMVEEVTG</sequence>
<keyword evidence="3" id="KW-1185">Reference proteome</keyword>
<evidence type="ECO:0000313" key="3">
    <source>
        <dbReference type="Proteomes" id="UP000657421"/>
    </source>
</evidence>
<accession>A0ABR7N9K3</accession>